<dbReference type="EMBL" id="CAJVPW010073950">
    <property type="protein sequence ID" value="CAG8795770.1"/>
    <property type="molecule type" value="Genomic_DNA"/>
</dbReference>
<feature type="non-terminal residue" evidence="1">
    <location>
        <position position="1"/>
    </location>
</feature>
<gene>
    <name evidence="1" type="ORF">SPELUC_LOCUS17614</name>
</gene>
<dbReference type="Proteomes" id="UP000789366">
    <property type="component" value="Unassembled WGS sequence"/>
</dbReference>
<keyword evidence="2" id="KW-1185">Reference proteome</keyword>
<protein>
    <submittedName>
        <fullName evidence="1">10202_t:CDS:1</fullName>
    </submittedName>
</protein>
<organism evidence="1 2">
    <name type="scientific">Cetraspora pellucida</name>
    <dbReference type="NCBI Taxonomy" id="1433469"/>
    <lineage>
        <taxon>Eukaryota</taxon>
        <taxon>Fungi</taxon>
        <taxon>Fungi incertae sedis</taxon>
        <taxon>Mucoromycota</taxon>
        <taxon>Glomeromycotina</taxon>
        <taxon>Glomeromycetes</taxon>
        <taxon>Diversisporales</taxon>
        <taxon>Gigasporaceae</taxon>
        <taxon>Cetraspora</taxon>
    </lineage>
</organism>
<evidence type="ECO:0000313" key="2">
    <source>
        <dbReference type="Proteomes" id="UP000789366"/>
    </source>
</evidence>
<reference evidence="1" key="1">
    <citation type="submission" date="2021-06" db="EMBL/GenBank/DDBJ databases">
        <authorList>
            <person name="Kallberg Y."/>
            <person name="Tangrot J."/>
            <person name="Rosling A."/>
        </authorList>
    </citation>
    <scope>NUCLEOTIDE SEQUENCE</scope>
    <source>
        <strain evidence="1">28 12/20/2015</strain>
    </source>
</reference>
<proteinExistence type="predicted"/>
<feature type="non-terminal residue" evidence="1">
    <location>
        <position position="72"/>
    </location>
</feature>
<comment type="caution">
    <text evidence="1">The sequence shown here is derived from an EMBL/GenBank/DDBJ whole genome shotgun (WGS) entry which is preliminary data.</text>
</comment>
<name>A0ACA9RIF9_9GLOM</name>
<sequence>ALEQKIGLLQNSSQYQGLSSRLSTLEGRLSSYGGSSSGSVRATNNNDSSQQSYTFNKVQTALSNLVSHFNGV</sequence>
<accession>A0ACA9RIF9</accession>
<evidence type="ECO:0000313" key="1">
    <source>
        <dbReference type="EMBL" id="CAG8795770.1"/>
    </source>
</evidence>